<name>A0A1B6EQ87_9HEMI</name>
<dbReference type="Gene3D" id="2.10.90.10">
    <property type="entry name" value="Cystine-knot cytokines"/>
    <property type="match status" value="1"/>
</dbReference>
<proteinExistence type="predicted"/>
<accession>A0A1B6EQ87</accession>
<reference evidence="2" key="1">
    <citation type="submission" date="2015-11" db="EMBL/GenBank/DDBJ databases">
        <title>De novo transcriptome assembly of four potential Pierce s Disease insect vectors from Arizona vineyards.</title>
        <authorList>
            <person name="Tassone E.E."/>
        </authorList>
    </citation>
    <scope>NUCLEOTIDE SEQUENCE</scope>
</reference>
<organism evidence="2">
    <name type="scientific">Cuerna arida</name>
    <dbReference type="NCBI Taxonomy" id="1464854"/>
    <lineage>
        <taxon>Eukaryota</taxon>
        <taxon>Metazoa</taxon>
        <taxon>Ecdysozoa</taxon>
        <taxon>Arthropoda</taxon>
        <taxon>Hexapoda</taxon>
        <taxon>Insecta</taxon>
        <taxon>Pterygota</taxon>
        <taxon>Neoptera</taxon>
        <taxon>Paraneoptera</taxon>
        <taxon>Hemiptera</taxon>
        <taxon>Auchenorrhyncha</taxon>
        <taxon>Membracoidea</taxon>
        <taxon>Cicadellidae</taxon>
        <taxon>Cicadellinae</taxon>
        <taxon>Proconiini</taxon>
        <taxon>Cuerna</taxon>
    </lineage>
</organism>
<gene>
    <name evidence="2" type="ORF">g.5525</name>
</gene>
<keyword evidence="1" id="KW-0732">Signal</keyword>
<evidence type="ECO:0008006" key="3">
    <source>
        <dbReference type="Google" id="ProtNLM"/>
    </source>
</evidence>
<dbReference type="EMBL" id="GECZ01029671">
    <property type="protein sequence ID" value="JAS40098.1"/>
    <property type="molecule type" value="Transcribed_RNA"/>
</dbReference>
<dbReference type="PANTHER" id="PTHR39940">
    <property type="entry name" value="PROTHORACICOTROPIC HORMONE, ISOFORM F"/>
    <property type="match status" value="1"/>
</dbReference>
<dbReference type="AlphaFoldDB" id="A0A1B6EQ87"/>
<evidence type="ECO:0000256" key="1">
    <source>
        <dbReference type="SAM" id="SignalP"/>
    </source>
</evidence>
<dbReference type="InterPro" id="IPR029034">
    <property type="entry name" value="Cystine-knot_cytokine"/>
</dbReference>
<protein>
    <recommendedName>
        <fullName evidence="3">Prothoracicotropic hormone</fullName>
    </recommendedName>
</protein>
<sequence>MLAFLLLVGIVCVRGDHLFISALRTQPVSSQPCYTSEGMEDCSILLLKEHKRRNAAESPPCSCEKTPGLLDLGNQYYPRYLPKVECGGPEACGPGPYRCRPRHYEVKVLKQRDPIEDMSRGDDLTLPETLRREWKFELVKVTVTCECSL</sequence>
<dbReference type="GO" id="GO:0005102">
    <property type="term" value="F:signaling receptor binding"/>
    <property type="evidence" value="ECO:0007669"/>
    <property type="project" value="TreeGrafter"/>
</dbReference>
<dbReference type="InterPro" id="IPR052876">
    <property type="entry name" value="Insect_Hormone_Regulators"/>
</dbReference>
<dbReference type="SUPFAM" id="SSF57501">
    <property type="entry name" value="Cystine-knot cytokines"/>
    <property type="match status" value="1"/>
</dbReference>
<feature type="signal peptide" evidence="1">
    <location>
        <begin position="1"/>
        <end position="15"/>
    </location>
</feature>
<evidence type="ECO:0000313" key="2">
    <source>
        <dbReference type="EMBL" id="JAS40098.1"/>
    </source>
</evidence>
<dbReference type="PANTHER" id="PTHR39940:SF1">
    <property type="entry name" value="PROTHORACICOTROPIC HORMONE, ISOFORM F"/>
    <property type="match status" value="1"/>
</dbReference>
<feature type="chain" id="PRO_5012000562" description="Prothoracicotropic hormone" evidence="1">
    <location>
        <begin position="16"/>
        <end position="149"/>
    </location>
</feature>